<dbReference type="Proteomes" id="UP001519343">
    <property type="component" value="Unassembled WGS sequence"/>
</dbReference>
<sequence>MTGGSCCGTFSGDFREFDGDAVFAERRQMILSTGSIYRRLMEEYKDYAEIDVVDPRNLPYLIPRLIRDTRKYKVPIWESLRTIFGYRLPTIICDGRIIATGNQMDWHFIYKRLRDQITV</sequence>
<name>A0ABS4GR96_9BACL</name>
<dbReference type="RefSeq" id="WP_209810840.1">
    <property type="nucleotide sequence ID" value="NZ_JAGGKT010000008.1"/>
</dbReference>
<keyword evidence="2" id="KW-1185">Reference proteome</keyword>
<evidence type="ECO:0000313" key="1">
    <source>
        <dbReference type="EMBL" id="MBP1932801.1"/>
    </source>
</evidence>
<protein>
    <submittedName>
        <fullName evidence="1">Uncharacterized protein</fullName>
    </submittedName>
</protein>
<accession>A0ABS4GR96</accession>
<dbReference type="EMBL" id="JAGGKT010000008">
    <property type="protein sequence ID" value="MBP1932801.1"/>
    <property type="molecule type" value="Genomic_DNA"/>
</dbReference>
<comment type="caution">
    <text evidence="1">The sequence shown here is derived from an EMBL/GenBank/DDBJ whole genome shotgun (WGS) entry which is preliminary data.</text>
</comment>
<organism evidence="1 2">
    <name type="scientific">Ammoniphilus resinae</name>
    <dbReference type="NCBI Taxonomy" id="861532"/>
    <lineage>
        <taxon>Bacteria</taxon>
        <taxon>Bacillati</taxon>
        <taxon>Bacillota</taxon>
        <taxon>Bacilli</taxon>
        <taxon>Bacillales</taxon>
        <taxon>Paenibacillaceae</taxon>
        <taxon>Aneurinibacillus group</taxon>
        <taxon>Ammoniphilus</taxon>
    </lineage>
</organism>
<gene>
    <name evidence="1" type="ORF">J2Z37_002812</name>
</gene>
<evidence type="ECO:0000313" key="2">
    <source>
        <dbReference type="Proteomes" id="UP001519343"/>
    </source>
</evidence>
<reference evidence="1 2" key="1">
    <citation type="submission" date="2021-03" db="EMBL/GenBank/DDBJ databases">
        <title>Genomic Encyclopedia of Type Strains, Phase IV (KMG-IV): sequencing the most valuable type-strain genomes for metagenomic binning, comparative biology and taxonomic classification.</title>
        <authorList>
            <person name="Goeker M."/>
        </authorList>
    </citation>
    <scope>NUCLEOTIDE SEQUENCE [LARGE SCALE GENOMIC DNA]</scope>
    <source>
        <strain evidence="1 2">DSM 24738</strain>
    </source>
</reference>
<proteinExistence type="predicted"/>